<comment type="caution">
    <text evidence="2">The sequence shown here is derived from an EMBL/GenBank/DDBJ whole genome shotgun (WGS) entry which is preliminary data.</text>
</comment>
<gene>
    <name evidence="2" type="ORF">RNB18_52295</name>
</gene>
<evidence type="ECO:0000259" key="1">
    <source>
        <dbReference type="Pfam" id="PF11941"/>
    </source>
</evidence>
<organism evidence="2 3">
    <name type="scientific">Streptomyces doebereineriae</name>
    <dbReference type="NCBI Taxonomy" id="3075528"/>
    <lineage>
        <taxon>Bacteria</taxon>
        <taxon>Bacillati</taxon>
        <taxon>Actinomycetota</taxon>
        <taxon>Actinomycetes</taxon>
        <taxon>Kitasatosporales</taxon>
        <taxon>Streptomycetaceae</taxon>
        <taxon>Streptomyces</taxon>
    </lineage>
</organism>
<dbReference type="Proteomes" id="UP001183824">
    <property type="component" value="Unassembled WGS sequence"/>
</dbReference>
<feature type="domain" description="DUF3459" evidence="1">
    <location>
        <begin position="3"/>
        <end position="56"/>
    </location>
</feature>
<feature type="non-terminal residue" evidence="2">
    <location>
        <position position="1"/>
    </location>
</feature>
<dbReference type="Gene3D" id="2.60.40.1180">
    <property type="entry name" value="Golgi alpha-mannosidase II"/>
    <property type="match status" value="1"/>
</dbReference>
<proteinExistence type="predicted"/>
<accession>A0ABU2VTP9</accession>
<reference evidence="3" key="1">
    <citation type="submission" date="2023-07" db="EMBL/GenBank/DDBJ databases">
        <title>30 novel species of actinomycetes from the DSMZ collection.</title>
        <authorList>
            <person name="Nouioui I."/>
        </authorList>
    </citation>
    <scope>NUCLEOTIDE SEQUENCE [LARGE SCALE GENOMIC DNA]</scope>
    <source>
        <strain evidence="3">DSM 41640</strain>
    </source>
</reference>
<dbReference type="Pfam" id="PF11941">
    <property type="entry name" value="DUF3459"/>
    <property type="match status" value="1"/>
</dbReference>
<sequence>DEQQRWIVMHRGKLSIACNLGADTVSVPVTGEVVSAWGEPAVGTESTALPGHSFAILRRGEASPA</sequence>
<protein>
    <submittedName>
        <fullName evidence="2">DUF3459 domain-containing protein</fullName>
    </submittedName>
</protein>
<evidence type="ECO:0000313" key="3">
    <source>
        <dbReference type="Proteomes" id="UP001183824"/>
    </source>
</evidence>
<dbReference type="InterPro" id="IPR013780">
    <property type="entry name" value="Glyco_hydro_b"/>
</dbReference>
<dbReference type="RefSeq" id="WP_311721089.1">
    <property type="nucleotide sequence ID" value="NZ_JAVREZ010000359.1"/>
</dbReference>
<evidence type="ECO:0000313" key="2">
    <source>
        <dbReference type="EMBL" id="MDT0488635.1"/>
    </source>
</evidence>
<dbReference type="InterPro" id="IPR022567">
    <property type="entry name" value="DUF3459"/>
</dbReference>
<name>A0ABU2VTP9_9ACTN</name>
<dbReference type="EMBL" id="JAVREZ010000359">
    <property type="protein sequence ID" value="MDT0488635.1"/>
    <property type="molecule type" value="Genomic_DNA"/>
</dbReference>
<keyword evidence="3" id="KW-1185">Reference proteome</keyword>